<keyword evidence="1" id="KW-0812">Transmembrane</keyword>
<reference evidence="2" key="1">
    <citation type="journal article" date="2020" name="Stud. Mycol.">
        <title>101 Dothideomycetes genomes: a test case for predicting lifestyles and emergence of pathogens.</title>
        <authorList>
            <person name="Haridas S."/>
            <person name="Albert R."/>
            <person name="Binder M."/>
            <person name="Bloem J."/>
            <person name="Labutti K."/>
            <person name="Salamov A."/>
            <person name="Andreopoulos B."/>
            <person name="Baker S."/>
            <person name="Barry K."/>
            <person name="Bills G."/>
            <person name="Bluhm B."/>
            <person name="Cannon C."/>
            <person name="Castanera R."/>
            <person name="Culley D."/>
            <person name="Daum C."/>
            <person name="Ezra D."/>
            <person name="Gonzalez J."/>
            <person name="Henrissat B."/>
            <person name="Kuo A."/>
            <person name="Liang C."/>
            <person name="Lipzen A."/>
            <person name="Lutzoni F."/>
            <person name="Magnuson J."/>
            <person name="Mondo S."/>
            <person name="Nolan M."/>
            <person name="Ohm R."/>
            <person name="Pangilinan J."/>
            <person name="Park H.-J."/>
            <person name="Ramirez L."/>
            <person name="Alfaro M."/>
            <person name="Sun H."/>
            <person name="Tritt A."/>
            <person name="Yoshinaga Y."/>
            <person name="Zwiers L.-H."/>
            <person name="Turgeon B."/>
            <person name="Goodwin S."/>
            <person name="Spatafora J."/>
            <person name="Crous P."/>
            <person name="Grigoriev I."/>
        </authorList>
    </citation>
    <scope>NUCLEOTIDE SEQUENCE</scope>
    <source>
        <strain evidence="2">CBS 101060</strain>
    </source>
</reference>
<accession>A0A9P4VUW2</accession>
<evidence type="ECO:0000313" key="3">
    <source>
        <dbReference type="Proteomes" id="UP000799429"/>
    </source>
</evidence>
<proteinExistence type="predicted"/>
<dbReference type="EMBL" id="MU006090">
    <property type="protein sequence ID" value="KAF2842397.1"/>
    <property type="molecule type" value="Genomic_DNA"/>
</dbReference>
<dbReference type="Proteomes" id="UP000799429">
    <property type="component" value="Unassembled WGS sequence"/>
</dbReference>
<comment type="caution">
    <text evidence="2">The sequence shown here is derived from an EMBL/GenBank/DDBJ whole genome shotgun (WGS) entry which is preliminary data.</text>
</comment>
<organism evidence="2 3">
    <name type="scientific">Patellaria atrata CBS 101060</name>
    <dbReference type="NCBI Taxonomy" id="1346257"/>
    <lineage>
        <taxon>Eukaryota</taxon>
        <taxon>Fungi</taxon>
        <taxon>Dikarya</taxon>
        <taxon>Ascomycota</taxon>
        <taxon>Pezizomycotina</taxon>
        <taxon>Dothideomycetes</taxon>
        <taxon>Dothideomycetes incertae sedis</taxon>
        <taxon>Patellariales</taxon>
        <taxon>Patellariaceae</taxon>
        <taxon>Patellaria</taxon>
    </lineage>
</organism>
<feature type="transmembrane region" description="Helical" evidence="1">
    <location>
        <begin position="256"/>
        <end position="275"/>
    </location>
</feature>
<evidence type="ECO:0000256" key="1">
    <source>
        <dbReference type="SAM" id="Phobius"/>
    </source>
</evidence>
<evidence type="ECO:0000313" key="2">
    <source>
        <dbReference type="EMBL" id="KAF2842397.1"/>
    </source>
</evidence>
<name>A0A9P4VUW2_9PEZI</name>
<dbReference type="AlphaFoldDB" id="A0A9P4VUW2"/>
<keyword evidence="1" id="KW-0472">Membrane</keyword>
<evidence type="ECO:0008006" key="4">
    <source>
        <dbReference type="Google" id="ProtNLM"/>
    </source>
</evidence>
<sequence>MTVITEDSAFAILEHLLGILRDASNRHHRRYQAVLKNLLVDHELFTYLRPQVYEMFGHGKIPNWDQLKQFGGDINAEDRGVYLHIIRGTDGKDRLYVGQSTNMAVRIKKNHLNFRYRRDHKSFHYFAVEDSTWDTFVILATIPSPLKALSHGHDNASVALLLNVLEMWCALMLRTLQPAQAEQYLPPGEAVEESTWFPLNVASPIDHGDSTVQRMWSDTLIDSRDKLAVFYHISHVSSKYEDRYGANTGCFQEQSYRGTFLAGIIVGLSFGYFLATKFDRRYR</sequence>
<dbReference type="OrthoDB" id="5412936at2759"/>
<protein>
    <recommendedName>
        <fullName evidence="4">GIY-YIG domain-containing protein</fullName>
    </recommendedName>
</protein>
<gene>
    <name evidence="2" type="ORF">M501DRAFT_413611</name>
</gene>
<keyword evidence="1" id="KW-1133">Transmembrane helix</keyword>
<keyword evidence="3" id="KW-1185">Reference proteome</keyword>